<dbReference type="GO" id="GO:0020037">
    <property type="term" value="F:heme binding"/>
    <property type="evidence" value="ECO:0007669"/>
    <property type="project" value="InterPro"/>
</dbReference>
<dbReference type="Gene3D" id="1.10.630.10">
    <property type="entry name" value="Cytochrome P450"/>
    <property type="match status" value="1"/>
</dbReference>
<comment type="similarity">
    <text evidence="3">Belongs to the cytochrome P450 family.</text>
</comment>
<evidence type="ECO:0000256" key="6">
    <source>
        <dbReference type="ARBA" id="ARBA00023002"/>
    </source>
</evidence>
<feature type="region of interest" description="Disordered" evidence="10">
    <location>
        <begin position="1"/>
        <end position="23"/>
    </location>
</feature>
<dbReference type="GO" id="GO:0016705">
    <property type="term" value="F:oxidoreductase activity, acting on paired donors, with incorporation or reduction of molecular oxygen"/>
    <property type="evidence" value="ECO:0007669"/>
    <property type="project" value="InterPro"/>
</dbReference>
<accession>W9SE18</accession>
<organism evidence="11 12">
    <name type="scientific">Morus notabilis</name>
    <dbReference type="NCBI Taxonomy" id="981085"/>
    <lineage>
        <taxon>Eukaryota</taxon>
        <taxon>Viridiplantae</taxon>
        <taxon>Streptophyta</taxon>
        <taxon>Embryophyta</taxon>
        <taxon>Tracheophyta</taxon>
        <taxon>Spermatophyta</taxon>
        <taxon>Magnoliopsida</taxon>
        <taxon>eudicotyledons</taxon>
        <taxon>Gunneridae</taxon>
        <taxon>Pentapetalae</taxon>
        <taxon>rosids</taxon>
        <taxon>fabids</taxon>
        <taxon>Rosales</taxon>
        <taxon>Moraceae</taxon>
        <taxon>Moreae</taxon>
        <taxon>Morus</taxon>
    </lineage>
</organism>
<keyword evidence="4" id="KW-0349">Heme</keyword>
<evidence type="ECO:0000256" key="4">
    <source>
        <dbReference type="ARBA" id="ARBA00022617"/>
    </source>
</evidence>
<proteinExistence type="inferred from homology"/>
<dbReference type="PANTHER" id="PTHR47943">
    <property type="entry name" value="CYTOCHROME P450 93A3-LIKE"/>
    <property type="match status" value="1"/>
</dbReference>
<evidence type="ECO:0000256" key="7">
    <source>
        <dbReference type="ARBA" id="ARBA00023004"/>
    </source>
</evidence>
<dbReference type="InterPro" id="IPR001128">
    <property type="entry name" value="Cyt_P450"/>
</dbReference>
<dbReference type="STRING" id="981085.W9SE18"/>
<reference evidence="12" key="1">
    <citation type="submission" date="2013-01" db="EMBL/GenBank/DDBJ databases">
        <title>Draft Genome Sequence of a Mulberry Tree, Morus notabilis C.K. Schneid.</title>
        <authorList>
            <person name="He N."/>
            <person name="Zhao S."/>
        </authorList>
    </citation>
    <scope>NUCLEOTIDE SEQUENCE</scope>
</reference>
<keyword evidence="8" id="KW-0503">Monooxygenase</keyword>
<dbReference type="InterPro" id="IPR036396">
    <property type="entry name" value="Cyt_P450_sf"/>
</dbReference>
<dbReference type="PANTHER" id="PTHR47943:SF9">
    <property type="entry name" value="CYTOCHROME P450"/>
    <property type="match status" value="1"/>
</dbReference>
<sequence length="136" mass="15388">MEIKISERQQEASSKEQDHNNEHQHKDFVDILLSQLNRPITSPQDHDGHVHAHVLGPSCCGIHSHEAIGSERLVEEKDLSKLSYLDMVIKESLRLHPVSPFINRQAPSDKDVCENLTINGYSTPKHAQVIINVWAT</sequence>
<comment type="subcellular location">
    <subcellularLocation>
        <location evidence="2">Membrane</location>
    </subcellularLocation>
</comment>
<protein>
    <submittedName>
        <fullName evidence="11">Cytochrome P450 76C3</fullName>
    </submittedName>
</protein>
<dbReference type="GO" id="GO:0016020">
    <property type="term" value="C:membrane"/>
    <property type="evidence" value="ECO:0007669"/>
    <property type="project" value="UniProtKB-SubCell"/>
</dbReference>
<evidence type="ECO:0000313" key="12">
    <source>
        <dbReference type="Proteomes" id="UP000030645"/>
    </source>
</evidence>
<dbReference type="SUPFAM" id="SSF48264">
    <property type="entry name" value="Cytochrome P450"/>
    <property type="match status" value="1"/>
</dbReference>
<evidence type="ECO:0000256" key="3">
    <source>
        <dbReference type="ARBA" id="ARBA00010617"/>
    </source>
</evidence>
<evidence type="ECO:0000313" key="11">
    <source>
        <dbReference type="EMBL" id="EXC28008.1"/>
    </source>
</evidence>
<evidence type="ECO:0000256" key="10">
    <source>
        <dbReference type="SAM" id="MobiDB-lite"/>
    </source>
</evidence>
<gene>
    <name evidence="11" type="ORF">L484_022240</name>
</gene>
<dbReference type="GO" id="GO:0005506">
    <property type="term" value="F:iron ion binding"/>
    <property type="evidence" value="ECO:0007669"/>
    <property type="project" value="InterPro"/>
</dbReference>
<evidence type="ECO:0000256" key="2">
    <source>
        <dbReference type="ARBA" id="ARBA00004370"/>
    </source>
</evidence>
<evidence type="ECO:0000256" key="9">
    <source>
        <dbReference type="ARBA" id="ARBA00023136"/>
    </source>
</evidence>
<name>W9SE18_9ROSA</name>
<dbReference type="EMBL" id="KE346160">
    <property type="protein sequence ID" value="EXC28008.1"/>
    <property type="molecule type" value="Genomic_DNA"/>
</dbReference>
<evidence type="ECO:0000256" key="8">
    <source>
        <dbReference type="ARBA" id="ARBA00023033"/>
    </source>
</evidence>
<keyword evidence="12" id="KW-1185">Reference proteome</keyword>
<keyword evidence="6" id="KW-0560">Oxidoreductase</keyword>
<dbReference type="AlphaFoldDB" id="W9SE18"/>
<keyword evidence="7" id="KW-0408">Iron</keyword>
<keyword evidence="5" id="KW-0479">Metal-binding</keyword>
<dbReference type="eggNOG" id="KOG0156">
    <property type="taxonomic scope" value="Eukaryota"/>
</dbReference>
<dbReference type="Proteomes" id="UP000030645">
    <property type="component" value="Unassembled WGS sequence"/>
</dbReference>
<keyword evidence="9" id="KW-0472">Membrane</keyword>
<comment type="cofactor">
    <cofactor evidence="1">
        <name>heme</name>
        <dbReference type="ChEBI" id="CHEBI:30413"/>
    </cofactor>
</comment>
<evidence type="ECO:0000256" key="5">
    <source>
        <dbReference type="ARBA" id="ARBA00022723"/>
    </source>
</evidence>
<evidence type="ECO:0000256" key="1">
    <source>
        <dbReference type="ARBA" id="ARBA00001971"/>
    </source>
</evidence>
<dbReference type="GO" id="GO:0004497">
    <property type="term" value="F:monooxygenase activity"/>
    <property type="evidence" value="ECO:0007669"/>
    <property type="project" value="UniProtKB-KW"/>
</dbReference>
<dbReference type="Pfam" id="PF00067">
    <property type="entry name" value="p450"/>
    <property type="match status" value="1"/>
</dbReference>